<dbReference type="InterPro" id="IPR004087">
    <property type="entry name" value="KH_dom"/>
</dbReference>
<dbReference type="InterPro" id="IPR004088">
    <property type="entry name" value="KH_dom_type_1"/>
</dbReference>
<sequence length="627" mass="70062">MAEIATKSESLAAVGRHVIDGFSTLCRNIAAVNRKRVVNEKQRFSLWASSLGLYHTGHSSLDYRFRDSPPLFKFALGLLNDLKETLAILNEPVNRDVDEISISDDSSSEEDLSSYPLENAIDEYLFNISITVDRLYGLSFRIRNPALRTGLSRALSFTKVNKDTGVDLIASLAKWDLKCMIDVFRPWWKDVGQNDIESHFLVQRLATANTHRRQQFQYWARRKAKYDGAHHAAIEDSEKAATPSQIGDVPRTRGQLSEPTTATAIPTKVMAGFDGESVASKESLVIQGGESGDAFTLPPPPNIDPDQKEFECPYCFILCNRKTLEPKAWERHLIKDLRPYICTFAGCREPDQQYDTRPDWISHEYSKHGYQPQDSRACPFCLKNAVNAEHIANHMRRIASFALPSLDRNPDTTESKTGGHVDSLEVASDGDSTDRSIKDEWADTVKAIHMVLKGHGVMKVGVRPGDSTESYFAESLRDFFGLATDTEFIFQDTNGTEIPIEYDSLYNDMTIFVRLATSSPALASSIHQDEDSQAEEPLATEDGEEIQTQNISIPADMVGCIIGRAGSKITEIRRSSGARISIAKAPHDETGERMFTIVGSAQAAEKALYLFYENLEAEKTRRSQLQE</sequence>
<dbReference type="Pfam" id="PF26082">
    <property type="entry name" value="zf-C2H2_AcuF"/>
    <property type="match status" value="1"/>
</dbReference>
<dbReference type="InterPro" id="IPR036612">
    <property type="entry name" value="KH_dom_type_1_sf"/>
</dbReference>
<feature type="region of interest" description="Disordered" evidence="2">
    <location>
        <begin position="234"/>
        <end position="258"/>
    </location>
</feature>
<dbReference type="Proteomes" id="UP001610446">
    <property type="component" value="Unassembled WGS sequence"/>
</dbReference>
<comment type="caution">
    <text evidence="4">The sequence shown here is derived from an EMBL/GenBank/DDBJ whole genome shotgun (WGS) entry which is preliminary data.</text>
</comment>
<accession>A0ABR4J639</accession>
<organism evidence="4 5">
    <name type="scientific">Aspergillus pseudoustus</name>
    <dbReference type="NCBI Taxonomy" id="1810923"/>
    <lineage>
        <taxon>Eukaryota</taxon>
        <taxon>Fungi</taxon>
        <taxon>Dikarya</taxon>
        <taxon>Ascomycota</taxon>
        <taxon>Pezizomycotina</taxon>
        <taxon>Eurotiomycetes</taxon>
        <taxon>Eurotiomycetidae</taxon>
        <taxon>Eurotiales</taxon>
        <taxon>Aspergillaceae</taxon>
        <taxon>Aspergillus</taxon>
        <taxon>Aspergillus subgen. Nidulantes</taxon>
    </lineage>
</organism>
<protein>
    <recommendedName>
        <fullName evidence="3">K Homology domain-containing protein</fullName>
    </recommendedName>
</protein>
<proteinExistence type="predicted"/>
<dbReference type="Gene3D" id="3.30.1370.10">
    <property type="entry name" value="K Homology domain, type 1"/>
    <property type="match status" value="1"/>
</dbReference>
<reference evidence="4 5" key="1">
    <citation type="submission" date="2024-07" db="EMBL/GenBank/DDBJ databases">
        <title>Section-level genome sequencing and comparative genomics of Aspergillus sections Usti and Cavernicolus.</title>
        <authorList>
            <consortium name="Lawrence Berkeley National Laboratory"/>
            <person name="Nybo J.L."/>
            <person name="Vesth T.C."/>
            <person name="Theobald S."/>
            <person name="Frisvad J.C."/>
            <person name="Larsen T.O."/>
            <person name="Kjaerboelling I."/>
            <person name="Rothschild-Mancinelli K."/>
            <person name="Lyhne E.K."/>
            <person name="Kogle M.E."/>
            <person name="Barry K."/>
            <person name="Clum A."/>
            <person name="Na H."/>
            <person name="Ledsgaard L."/>
            <person name="Lin J."/>
            <person name="Lipzen A."/>
            <person name="Kuo A."/>
            <person name="Riley R."/>
            <person name="Mondo S."/>
            <person name="Labutti K."/>
            <person name="Haridas S."/>
            <person name="Pangalinan J."/>
            <person name="Salamov A.A."/>
            <person name="Simmons B.A."/>
            <person name="Magnuson J.K."/>
            <person name="Chen J."/>
            <person name="Drula E."/>
            <person name="Henrissat B."/>
            <person name="Wiebenga A."/>
            <person name="Lubbers R.J."/>
            <person name="Gomes A.C."/>
            <person name="Makela M.R."/>
            <person name="Stajich J."/>
            <person name="Grigoriev I.V."/>
            <person name="Mortensen U.H."/>
            <person name="De Vries R.P."/>
            <person name="Baker S.E."/>
            <person name="Andersen M.R."/>
        </authorList>
    </citation>
    <scope>NUCLEOTIDE SEQUENCE [LARGE SCALE GENOMIC DNA]</scope>
    <source>
        <strain evidence="4 5">CBS 123904</strain>
    </source>
</reference>
<dbReference type="PANTHER" id="PTHR35391">
    <property type="entry name" value="C2H2-TYPE DOMAIN-CONTAINING PROTEIN-RELATED"/>
    <property type="match status" value="1"/>
</dbReference>
<gene>
    <name evidence="4" type="ORF">BJY01DRAFT_252766</name>
</gene>
<dbReference type="EMBL" id="JBFXLU010000209">
    <property type="protein sequence ID" value="KAL2835346.1"/>
    <property type="molecule type" value="Genomic_DNA"/>
</dbReference>
<feature type="domain" description="K Homology" evidence="3">
    <location>
        <begin position="545"/>
        <end position="616"/>
    </location>
</feature>
<name>A0ABR4J639_9EURO</name>
<feature type="region of interest" description="Disordered" evidence="2">
    <location>
        <begin position="406"/>
        <end position="435"/>
    </location>
</feature>
<evidence type="ECO:0000256" key="2">
    <source>
        <dbReference type="SAM" id="MobiDB-lite"/>
    </source>
</evidence>
<dbReference type="InterPro" id="IPR058925">
    <property type="entry name" value="zf-C2H2_AcuF"/>
</dbReference>
<keyword evidence="1" id="KW-0694">RNA-binding</keyword>
<feature type="compositionally biased region" description="Basic and acidic residues" evidence="2">
    <location>
        <begin position="408"/>
        <end position="423"/>
    </location>
</feature>
<evidence type="ECO:0000256" key="1">
    <source>
        <dbReference type="PROSITE-ProRule" id="PRU00117"/>
    </source>
</evidence>
<dbReference type="SMART" id="SM00322">
    <property type="entry name" value="KH"/>
    <property type="match status" value="1"/>
</dbReference>
<dbReference type="PROSITE" id="PS50084">
    <property type="entry name" value="KH_TYPE_1"/>
    <property type="match status" value="1"/>
</dbReference>
<dbReference type="PANTHER" id="PTHR35391:SF5">
    <property type="entry name" value="DUF6590 DOMAIN-CONTAINING PROTEIN"/>
    <property type="match status" value="1"/>
</dbReference>
<evidence type="ECO:0000313" key="4">
    <source>
        <dbReference type="EMBL" id="KAL2835346.1"/>
    </source>
</evidence>
<dbReference type="Pfam" id="PF00013">
    <property type="entry name" value="KH_1"/>
    <property type="match status" value="1"/>
</dbReference>
<dbReference type="SUPFAM" id="SSF54791">
    <property type="entry name" value="Eukaryotic type KH-domain (KH-domain type I)"/>
    <property type="match status" value="1"/>
</dbReference>
<keyword evidence="5" id="KW-1185">Reference proteome</keyword>
<evidence type="ECO:0000313" key="5">
    <source>
        <dbReference type="Proteomes" id="UP001610446"/>
    </source>
</evidence>
<dbReference type="InterPro" id="IPR049786">
    <property type="entry name" value="Rnc1_KH-I_3"/>
</dbReference>
<dbReference type="CDD" id="cd22457">
    <property type="entry name" value="KH-I_Rnc1_rpt3"/>
    <property type="match status" value="1"/>
</dbReference>
<evidence type="ECO:0000259" key="3">
    <source>
        <dbReference type="SMART" id="SM00322"/>
    </source>
</evidence>